<dbReference type="InterPro" id="IPR013785">
    <property type="entry name" value="Aldolase_TIM"/>
</dbReference>
<evidence type="ECO:0000256" key="11">
    <source>
        <dbReference type="ARBA" id="ARBA00067136"/>
    </source>
</evidence>
<comment type="cofactor">
    <cofactor evidence="1">
        <name>FMN</name>
        <dbReference type="ChEBI" id="CHEBI:58210"/>
    </cofactor>
</comment>
<protein>
    <recommendedName>
        <fullName evidence="11">Nitronate monooxygenase</fullName>
    </recommendedName>
    <alternativeName>
        <fullName evidence="9">Propionate 3-nitronate monooxygenase</fullName>
    </alternativeName>
</protein>
<keyword evidence="3" id="KW-0216">Detoxification</keyword>
<keyword evidence="5" id="KW-0288">FMN</keyword>
<evidence type="ECO:0000256" key="1">
    <source>
        <dbReference type="ARBA" id="ARBA00001917"/>
    </source>
</evidence>
<sequence length="359" mass="37216">MPWPDRRLLDLVGIAYPIVLAPMVGTEAALTACVAGAGGLGSLACAALTAERVRAAVATIRDSADGPINLNFFCHVPPAEDAPRDARWLARLAPYYAEHGLDPAAATPMAKRAPFDEAMCAVVEELRPKVVSFHFGLPNAALRERVRAAGCLIFASATTVAEARWLHAQGVDAVIAQGAEAGGHRGMFLPGELAAQPGLFALLPQVVDAVKVPVIAAGGIADGRGVAAAFALGAAGVQIGTAYLRCPEAGISEAHVAALRAARDEDTAITNVFTGRPARSLFNRAMRDLGPLCDDAPAFPKAAVALQSLRVTAERQGSGDFSPLWAGQAAALSRDLGAAELTRLIAEEAAQRLAQIGDR</sequence>
<evidence type="ECO:0000256" key="5">
    <source>
        <dbReference type="ARBA" id="ARBA00022643"/>
    </source>
</evidence>
<dbReference type="Pfam" id="PF03060">
    <property type="entry name" value="NMO"/>
    <property type="match status" value="1"/>
</dbReference>
<dbReference type="RefSeq" id="WP_147080616.1">
    <property type="nucleotide sequence ID" value="NZ_BJZT01000036.1"/>
</dbReference>
<evidence type="ECO:0000256" key="2">
    <source>
        <dbReference type="ARBA" id="ARBA00009881"/>
    </source>
</evidence>
<evidence type="ECO:0000256" key="7">
    <source>
        <dbReference type="ARBA" id="ARBA00023002"/>
    </source>
</evidence>
<dbReference type="SUPFAM" id="SSF51412">
    <property type="entry name" value="Inosine monophosphate dehydrogenase (IMPDH)"/>
    <property type="match status" value="1"/>
</dbReference>
<dbReference type="CDD" id="cd04730">
    <property type="entry name" value="NPD_like"/>
    <property type="match status" value="1"/>
</dbReference>
<comment type="similarity">
    <text evidence="2">Belongs to the nitronate monooxygenase family. NMO class I subfamily.</text>
</comment>
<keyword evidence="4" id="KW-0285">Flavoprotein</keyword>
<evidence type="ECO:0000256" key="4">
    <source>
        <dbReference type="ARBA" id="ARBA00022630"/>
    </source>
</evidence>
<comment type="caution">
    <text evidence="12">The sequence shown here is derived from an EMBL/GenBank/DDBJ whole genome shotgun (WGS) entry which is preliminary data.</text>
</comment>
<keyword evidence="8" id="KW-0503">Monooxygenase</keyword>
<evidence type="ECO:0000313" key="12">
    <source>
        <dbReference type="EMBL" id="GEP00897.1"/>
    </source>
</evidence>
<dbReference type="GO" id="GO:0018580">
    <property type="term" value="F:nitronate monooxygenase activity"/>
    <property type="evidence" value="ECO:0007669"/>
    <property type="project" value="InterPro"/>
</dbReference>
<dbReference type="GO" id="GO:0009636">
    <property type="term" value="P:response to toxic substance"/>
    <property type="evidence" value="ECO:0007669"/>
    <property type="project" value="UniProtKB-KW"/>
</dbReference>
<evidence type="ECO:0000313" key="13">
    <source>
        <dbReference type="Proteomes" id="UP000321258"/>
    </source>
</evidence>
<dbReference type="Proteomes" id="UP000321258">
    <property type="component" value="Unassembled WGS sequence"/>
</dbReference>
<accession>A0A512IT75</accession>
<keyword evidence="7" id="KW-0560">Oxidoreductase</keyword>
<evidence type="ECO:0000256" key="9">
    <source>
        <dbReference type="ARBA" id="ARBA00031155"/>
    </source>
</evidence>
<evidence type="ECO:0000256" key="3">
    <source>
        <dbReference type="ARBA" id="ARBA00022575"/>
    </source>
</evidence>
<reference evidence="12 13" key="1">
    <citation type="submission" date="2019-07" db="EMBL/GenBank/DDBJ databases">
        <title>Whole genome shotgun sequence of Methylobacterium haplocladii NBRC 107714.</title>
        <authorList>
            <person name="Hosoyama A."/>
            <person name="Uohara A."/>
            <person name="Ohji S."/>
            <person name="Ichikawa N."/>
        </authorList>
    </citation>
    <scope>NUCLEOTIDE SEQUENCE [LARGE SCALE GENOMIC DNA]</scope>
    <source>
        <strain evidence="12 13">NBRC 107714</strain>
    </source>
</reference>
<dbReference type="Gene3D" id="3.20.20.70">
    <property type="entry name" value="Aldolase class I"/>
    <property type="match status" value="1"/>
</dbReference>
<proteinExistence type="inferred from homology"/>
<keyword evidence="13" id="KW-1185">Reference proteome</keyword>
<evidence type="ECO:0000256" key="6">
    <source>
        <dbReference type="ARBA" id="ARBA00022741"/>
    </source>
</evidence>
<dbReference type="GO" id="GO:0000166">
    <property type="term" value="F:nucleotide binding"/>
    <property type="evidence" value="ECO:0007669"/>
    <property type="project" value="UniProtKB-KW"/>
</dbReference>
<dbReference type="EMBL" id="BJZT01000036">
    <property type="protein sequence ID" value="GEP00897.1"/>
    <property type="molecule type" value="Genomic_DNA"/>
</dbReference>
<name>A0A512IT75_9HYPH</name>
<keyword evidence="6" id="KW-0547">Nucleotide-binding</keyword>
<keyword evidence="12" id="KW-0223">Dioxygenase</keyword>
<comment type="catalytic activity">
    <reaction evidence="10">
        <text>3 propionate 3-nitronate + 3 O2 + H2O = 3 3-oxopropanoate + 2 nitrate + nitrite + H2O2 + 3 H(+)</text>
        <dbReference type="Rhea" id="RHEA:57332"/>
        <dbReference type="ChEBI" id="CHEBI:15377"/>
        <dbReference type="ChEBI" id="CHEBI:15378"/>
        <dbReference type="ChEBI" id="CHEBI:15379"/>
        <dbReference type="ChEBI" id="CHEBI:16240"/>
        <dbReference type="ChEBI" id="CHEBI:16301"/>
        <dbReference type="ChEBI" id="CHEBI:17632"/>
        <dbReference type="ChEBI" id="CHEBI:33190"/>
        <dbReference type="ChEBI" id="CHEBI:136067"/>
    </reaction>
</comment>
<evidence type="ECO:0000256" key="10">
    <source>
        <dbReference type="ARBA" id="ARBA00049401"/>
    </source>
</evidence>
<dbReference type="PANTHER" id="PTHR42747:SF3">
    <property type="entry name" value="NITRONATE MONOOXYGENASE-RELATED"/>
    <property type="match status" value="1"/>
</dbReference>
<dbReference type="InterPro" id="IPR004136">
    <property type="entry name" value="NMO"/>
</dbReference>
<gene>
    <name evidence="12" type="ORF">MHA02_32840</name>
</gene>
<dbReference type="OrthoDB" id="9778912at2"/>
<dbReference type="PANTHER" id="PTHR42747">
    <property type="entry name" value="NITRONATE MONOOXYGENASE-RELATED"/>
    <property type="match status" value="1"/>
</dbReference>
<dbReference type="AlphaFoldDB" id="A0A512IT75"/>
<organism evidence="12 13">
    <name type="scientific">Methylobacterium haplocladii</name>
    <dbReference type="NCBI Taxonomy" id="1176176"/>
    <lineage>
        <taxon>Bacteria</taxon>
        <taxon>Pseudomonadati</taxon>
        <taxon>Pseudomonadota</taxon>
        <taxon>Alphaproteobacteria</taxon>
        <taxon>Hyphomicrobiales</taxon>
        <taxon>Methylobacteriaceae</taxon>
        <taxon>Methylobacterium</taxon>
    </lineage>
</organism>
<dbReference type="GO" id="GO:0051213">
    <property type="term" value="F:dioxygenase activity"/>
    <property type="evidence" value="ECO:0007669"/>
    <property type="project" value="UniProtKB-KW"/>
</dbReference>
<evidence type="ECO:0000256" key="8">
    <source>
        <dbReference type="ARBA" id="ARBA00023033"/>
    </source>
</evidence>
<dbReference type="FunFam" id="3.20.20.70:FF:000154">
    <property type="entry name" value="Probable nitronate monooxygenase"/>
    <property type="match status" value="1"/>
</dbReference>